<keyword evidence="3" id="KW-1185">Reference proteome</keyword>
<feature type="domain" description="Retroviral polymerase SH3-like" evidence="1">
    <location>
        <begin position="36"/>
        <end position="67"/>
    </location>
</feature>
<dbReference type="InParanoid" id="A0A061GSI8"/>
<evidence type="ECO:0000259" key="1">
    <source>
        <dbReference type="Pfam" id="PF25597"/>
    </source>
</evidence>
<dbReference type="Proteomes" id="UP000026915">
    <property type="component" value="Chromosome 9"/>
</dbReference>
<organism evidence="2 3">
    <name type="scientific">Theobroma cacao</name>
    <name type="common">Cacao</name>
    <name type="synonym">Cocoa</name>
    <dbReference type="NCBI Taxonomy" id="3641"/>
    <lineage>
        <taxon>Eukaryota</taxon>
        <taxon>Viridiplantae</taxon>
        <taxon>Streptophyta</taxon>
        <taxon>Embryophyta</taxon>
        <taxon>Tracheophyta</taxon>
        <taxon>Spermatophyta</taxon>
        <taxon>Magnoliopsida</taxon>
        <taxon>eudicotyledons</taxon>
        <taxon>Gunneridae</taxon>
        <taxon>Pentapetalae</taxon>
        <taxon>rosids</taxon>
        <taxon>malvids</taxon>
        <taxon>Malvales</taxon>
        <taxon>Malvaceae</taxon>
        <taxon>Byttnerioideae</taxon>
        <taxon>Theobroma</taxon>
    </lineage>
</organism>
<sequence>MEIGLYYFEERKKIWANTEFLFKEKLSYDHLRVFRCLCYVYVKLKPNDKFAARSKKCVFIGYVSKKKRL</sequence>
<dbReference type="Pfam" id="PF25597">
    <property type="entry name" value="SH3_retrovirus"/>
    <property type="match status" value="1"/>
</dbReference>
<dbReference type="InterPro" id="IPR057670">
    <property type="entry name" value="SH3_retrovirus"/>
</dbReference>
<evidence type="ECO:0000313" key="2">
    <source>
        <dbReference type="EMBL" id="EOY32800.1"/>
    </source>
</evidence>
<accession>A0A061GSI8</accession>
<protein>
    <recommendedName>
        <fullName evidence="1">Retroviral polymerase SH3-like domain-containing protein</fullName>
    </recommendedName>
</protein>
<dbReference type="AlphaFoldDB" id="A0A061GSI8"/>
<dbReference type="Gramene" id="EOY32800">
    <property type="protein sequence ID" value="EOY32800"/>
    <property type="gene ID" value="TCM_040820"/>
</dbReference>
<dbReference type="HOGENOM" id="CLU_2781022_0_0_1"/>
<reference evidence="2 3" key="1">
    <citation type="journal article" date="2013" name="Genome Biol.">
        <title>The genome sequence of the most widely cultivated cacao type and its use to identify candidate genes regulating pod color.</title>
        <authorList>
            <person name="Motamayor J.C."/>
            <person name="Mockaitis K."/>
            <person name="Schmutz J."/>
            <person name="Haiminen N."/>
            <person name="Iii D.L."/>
            <person name="Cornejo O."/>
            <person name="Findley S.D."/>
            <person name="Zheng P."/>
            <person name="Utro F."/>
            <person name="Royaert S."/>
            <person name="Saski C."/>
            <person name="Jenkins J."/>
            <person name="Podicheti R."/>
            <person name="Zhao M."/>
            <person name="Scheffler B.E."/>
            <person name="Stack J.C."/>
            <person name="Feltus F.A."/>
            <person name="Mustiga G.M."/>
            <person name="Amores F."/>
            <person name="Phillips W."/>
            <person name="Marelli J.P."/>
            <person name="May G.D."/>
            <person name="Shapiro H."/>
            <person name="Ma J."/>
            <person name="Bustamante C.D."/>
            <person name="Schnell R.J."/>
            <person name="Main D."/>
            <person name="Gilbert D."/>
            <person name="Parida L."/>
            <person name="Kuhn D.N."/>
        </authorList>
    </citation>
    <scope>NUCLEOTIDE SEQUENCE [LARGE SCALE GENOMIC DNA]</scope>
    <source>
        <strain evidence="3">cv. Matina 1-6</strain>
    </source>
</reference>
<dbReference type="EMBL" id="CM001887">
    <property type="protein sequence ID" value="EOY32800.1"/>
    <property type="molecule type" value="Genomic_DNA"/>
</dbReference>
<dbReference type="eggNOG" id="KOG0017">
    <property type="taxonomic scope" value="Eukaryota"/>
</dbReference>
<evidence type="ECO:0000313" key="3">
    <source>
        <dbReference type="Proteomes" id="UP000026915"/>
    </source>
</evidence>
<name>A0A061GSI8_THECC</name>
<gene>
    <name evidence="2" type="ORF">TCM_040820</name>
</gene>
<proteinExistence type="predicted"/>